<proteinExistence type="predicted"/>
<feature type="transmembrane region" description="Helical" evidence="1">
    <location>
        <begin position="77"/>
        <end position="96"/>
    </location>
</feature>
<dbReference type="Proteomes" id="UP000034107">
    <property type="component" value="Unassembled WGS sequence"/>
</dbReference>
<keyword evidence="1" id="KW-0472">Membrane</keyword>
<evidence type="ECO:0000256" key="1">
    <source>
        <dbReference type="SAM" id="Phobius"/>
    </source>
</evidence>
<evidence type="ECO:0000313" key="3">
    <source>
        <dbReference type="Proteomes" id="UP000034107"/>
    </source>
</evidence>
<keyword evidence="1" id="KW-1133">Transmembrane helix</keyword>
<sequence>MNKVILKKDTWLPIAVLVIAAGFIYFFNLNNQLFWDDTDWIINNVFVHNISWENIKFWFSHDVLAGVGLQSNYYRPFLFLTFALNYIVAGIQPLFWHLTSNFIHIANAILVFFLLRGLELGISKSQK</sequence>
<accession>A0A0G1QXC9</accession>
<organism evidence="2 3">
    <name type="scientific">Candidatus Nomurabacteria bacterium GW2011_GWA1_46_11</name>
    <dbReference type="NCBI Taxonomy" id="1618732"/>
    <lineage>
        <taxon>Bacteria</taxon>
        <taxon>Candidatus Nomuraibacteriota</taxon>
    </lineage>
</organism>
<dbReference type="EMBL" id="LCLS01000001">
    <property type="protein sequence ID" value="KKU22483.1"/>
    <property type="molecule type" value="Genomic_DNA"/>
</dbReference>
<feature type="non-terminal residue" evidence="2">
    <location>
        <position position="127"/>
    </location>
</feature>
<evidence type="ECO:0000313" key="2">
    <source>
        <dbReference type="EMBL" id="KKU22483.1"/>
    </source>
</evidence>
<feature type="transmembrane region" description="Helical" evidence="1">
    <location>
        <begin position="12"/>
        <end position="29"/>
    </location>
</feature>
<name>A0A0G1QXC9_9BACT</name>
<comment type="caution">
    <text evidence="2">The sequence shown here is derived from an EMBL/GenBank/DDBJ whole genome shotgun (WGS) entry which is preliminary data.</text>
</comment>
<dbReference type="AlphaFoldDB" id="A0A0G1QXC9"/>
<protein>
    <submittedName>
        <fullName evidence="2">TPR domain protein</fullName>
    </submittedName>
</protein>
<reference evidence="2 3" key="1">
    <citation type="journal article" date="2015" name="Nature">
        <title>rRNA introns, odd ribosomes, and small enigmatic genomes across a large radiation of phyla.</title>
        <authorList>
            <person name="Brown C.T."/>
            <person name="Hug L.A."/>
            <person name="Thomas B.C."/>
            <person name="Sharon I."/>
            <person name="Castelle C.J."/>
            <person name="Singh A."/>
            <person name="Wilkins M.J."/>
            <person name="Williams K.H."/>
            <person name="Banfield J.F."/>
        </authorList>
    </citation>
    <scope>NUCLEOTIDE SEQUENCE [LARGE SCALE GENOMIC DNA]</scope>
</reference>
<keyword evidence="1" id="KW-0812">Transmembrane</keyword>
<feature type="transmembrane region" description="Helical" evidence="1">
    <location>
        <begin position="102"/>
        <end position="122"/>
    </location>
</feature>
<gene>
    <name evidence="2" type="ORF">UX31_C0001G0001</name>
</gene>